<gene>
    <name evidence="2" type="ORF">rosag_32790</name>
</gene>
<feature type="compositionally biased region" description="Basic and acidic residues" evidence="1">
    <location>
        <begin position="34"/>
        <end position="45"/>
    </location>
</feature>
<protein>
    <submittedName>
        <fullName evidence="2">Uncharacterized protein</fullName>
    </submittedName>
</protein>
<dbReference type="AlphaFoldDB" id="A0AA37QD87"/>
<name>A0AA37QD87_9BACT</name>
<proteinExistence type="predicted"/>
<organism evidence="2 3">
    <name type="scientific">Roseisolibacter agri</name>
    <dbReference type="NCBI Taxonomy" id="2014610"/>
    <lineage>
        <taxon>Bacteria</taxon>
        <taxon>Pseudomonadati</taxon>
        <taxon>Gemmatimonadota</taxon>
        <taxon>Gemmatimonadia</taxon>
        <taxon>Gemmatimonadales</taxon>
        <taxon>Gemmatimonadaceae</taxon>
        <taxon>Roseisolibacter</taxon>
    </lineage>
</organism>
<feature type="compositionally biased region" description="Basic and acidic residues" evidence="1">
    <location>
        <begin position="16"/>
        <end position="26"/>
    </location>
</feature>
<accession>A0AA37QD87</accession>
<dbReference type="EMBL" id="BRXS01000005">
    <property type="protein sequence ID" value="GLC26766.1"/>
    <property type="molecule type" value="Genomic_DNA"/>
</dbReference>
<dbReference type="Proteomes" id="UP001161325">
    <property type="component" value="Unassembled WGS sequence"/>
</dbReference>
<evidence type="ECO:0000313" key="3">
    <source>
        <dbReference type="Proteomes" id="UP001161325"/>
    </source>
</evidence>
<reference evidence="2" key="1">
    <citation type="submission" date="2022-08" db="EMBL/GenBank/DDBJ databases">
        <title>Draft genome sequencing of Roseisolibacter agri AW1220.</title>
        <authorList>
            <person name="Tobiishi Y."/>
            <person name="Tonouchi A."/>
        </authorList>
    </citation>
    <scope>NUCLEOTIDE SEQUENCE</scope>
    <source>
        <strain evidence="2">AW1220</strain>
    </source>
</reference>
<comment type="caution">
    <text evidence="2">The sequence shown here is derived from an EMBL/GenBank/DDBJ whole genome shotgun (WGS) entry which is preliminary data.</text>
</comment>
<feature type="region of interest" description="Disordered" evidence="1">
    <location>
        <begin position="1"/>
        <end position="50"/>
    </location>
</feature>
<evidence type="ECO:0000313" key="2">
    <source>
        <dbReference type="EMBL" id="GLC26766.1"/>
    </source>
</evidence>
<evidence type="ECO:0000256" key="1">
    <source>
        <dbReference type="SAM" id="MobiDB-lite"/>
    </source>
</evidence>
<sequence length="166" mass="18261">MQDRDQHHRSSGHAGDAGERFVDRRAPGRGAPTHVERRVEPRVDGRAPLLGTSEHVGETLRRARASIAASREHRETLLALFARGSALLAASDRAIRQSQALRAELRASVTALVQHLHDDGEPPQRMLVLVKSTVAAALPPECDPSERRALMEDVVRWSIDAYYPAA</sequence>
<keyword evidence="3" id="KW-1185">Reference proteome</keyword>